<dbReference type="InterPro" id="IPR017970">
    <property type="entry name" value="Homeobox_CS"/>
</dbReference>
<gene>
    <name evidence="9" type="ORF">P879_00897</name>
</gene>
<dbReference type="PANTHER" id="PTHR11211:SF40">
    <property type="entry name" value="MIRROR, ISOFORM C"/>
    <property type="match status" value="1"/>
</dbReference>
<dbReference type="PANTHER" id="PTHR11211">
    <property type="entry name" value="IROQUOIS-CLASS HOMEODOMAIN PROTEIN IRX"/>
    <property type="match status" value="1"/>
</dbReference>
<evidence type="ECO:0000256" key="3">
    <source>
        <dbReference type="ARBA" id="ARBA00023125"/>
    </source>
</evidence>
<dbReference type="EMBL" id="JTDF01001035">
    <property type="protein sequence ID" value="KAF8570589.1"/>
    <property type="molecule type" value="Genomic_DNA"/>
</dbReference>
<name>A0A8T0DRQ7_9TREM</name>
<dbReference type="FunFam" id="1.10.10.60:FF:000003">
    <property type="entry name" value="Iroquois-class homeobox protein IRX"/>
    <property type="match status" value="1"/>
</dbReference>
<dbReference type="GO" id="GO:0048468">
    <property type="term" value="P:cell development"/>
    <property type="evidence" value="ECO:0007669"/>
    <property type="project" value="TreeGrafter"/>
</dbReference>
<evidence type="ECO:0000256" key="5">
    <source>
        <dbReference type="ARBA" id="ARBA00023242"/>
    </source>
</evidence>
<dbReference type="Gene3D" id="1.10.10.60">
    <property type="entry name" value="Homeodomain-like"/>
    <property type="match status" value="1"/>
</dbReference>
<protein>
    <recommendedName>
        <fullName evidence="8">Homeobox domain-containing protein</fullName>
    </recommendedName>
</protein>
<feature type="region of interest" description="Disordered" evidence="7">
    <location>
        <begin position="524"/>
        <end position="558"/>
    </location>
</feature>
<feature type="region of interest" description="Disordered" evidence="7">
    <location>
        <begin position="446"/>
        <end position="467"/>
    </location>
</feature>
<keyword evidence="4 6" id="KW-0371">Homeobox</keyword>
<dbReference type="PROSITE" id="PS50071">
    <property type="entry name" value="HOMEOBOX_2"/>
    <property type="match status" value="1"/>
</dbReference>
<dbReference type="InterPro" id="IPR008422">
    <property type="entry name" value="KN_HD"/>
</dbReference>
<dbReference type="SUPFAM" id="SSF46689">
    <property type="entry name" value="Homeodomain-like"/>
    <property type="match status" value="1"/>
</dbReference>
<comment type="similarity">
    <text evidence="2">Belongs to the TALE/IRO homeobox family.</text>
</comment>
<dbReference type="GO" id="GO:0030182">
    <property type="term" value="P:neuron differentiation"/>
    <property type="evidence" value="ECO:0007669"/>
    <property type="project" value="TreeGrafter"/>
</dbReference>
<feature type="compositionally biased region" description="Polar residues" evidence="7">
    <location>
        <begin position="20"/>
        <end position="29"/>
    </location>
</feature>
<evidence type="ECO:0000256" key="7">
    <source>
        <dbReference type="SAM" id="MobiDB-lite"/>
    </source>
</evidence>
<evidence type="ECO:0000256" key="1">
    <source>
        <dbReference type="ARBA" id="ARBA00004123"/>
    </source>
</evidence>
<feature type="domain" description="Homeobox" evidence="8">
    <location>
        <begin position="457"/>
        <end position="520"/>
    </location>
</feature>
<evidence type="ECO:0000259" key="8">
    <source>
        <dbReference type="PROSITE" id="PS50071"/>
    </source>
</evidence>
<dbReference type="Pfam" id="PF05920">
    <property type="entry name" value="Homeobox_KN"/>
    <property type="match status" value="1"/>
</dbReference>
<evidence type="ECO:0000256" key="2">
    <source>
        <dbReference type="ARBA" id="ARBA00008446"/>
    </source>
</evidence>
<evidence type="ECO:0000313" key="9">
    <source>
        <dbReference type="EMBL" id="KAF8570589.1"/>
    </source>
</evidence>
<keyword evidence="10" id="KW-1185">Reference proteome</keyword>
<dbReference type="GO" id="GO:0000981">
    <property type="term" value="F:DNA-binding transcription factor activity, RNA polymerase II-specific"/>
    <property type="evidence" value="ECO:0007669"/>
    <property type="project" value="InterPro"/>
</dbReference>
<feature type="compositionally biased region" description="Low complexity" evidence="7">
    <location>
        <begin position="1"/>
        <end position="19"/>
    </location>
</feature>
<organism evidence="9 10">
    <name type="scientific">Paragonimus westermani</name>
    <dbReference type="NCBI Taxonomy" id="34504"/>
    <lineage>
        <taxon>Eukaryota</taxon>
        <taxon>Metazoa</taxon>
        <taxon>Spiralia</taxon>
        <taxon>Lophotrochozoa</taxon>
        <taxon>Platyhelminthes</taxon>
        <taxon>Trematoda</taxon>
        <taxon>Digenea</taxon>
        <taxon>Plagiorchiida</taxon>
        <taxon>Troglotremata</taxon>
        <taxon>Troglotrematidae</taxon>
        <taxon>Paragonimus</taxon>
    </lineage>
</organism>
<accession>A0A8T0DRQ7</accession>
<feature type="compositionally biased region" description="Basic and acidic residues" evidence="7">
    <location>
        <begin position="673"/>
        <end position="686"/>
    </location>
</feature>
<dbReference type="GO" id="GO:0005634">
    <property type="term" value="C:nucleus"/>
    <property type="evidence" value="ECO:0007669"/>
    <property type="project" value="UniProtKB-SubCell"/>
</dbReference>
<dbReference type="AlphaFoldDB" id="A0A8T0DRQ7"/>
<keyword evidence="3 6" id="KW-0238">DNA-binding</keyword>
<feature type="compositionally biased region" description="Polar residues" evidence="7">
    <location>
        <begin position="54"/>
        <end position="75"/>
    </location>
</feature>
<dbReference type="OrthoDB" id="5399138at2759"/>
<dbReference type="SMART" id="SM00389">
    <property type="entry name" value="HOX"/>
    <property type="match status" value="1"/>
</dbReference>
<proteinExistence type="inferred from homology"/>
<feature type="region of interest" description="Disordered" evidence="7">
    <location>
        <begin position="663"/>
        <end position="693"/>
    </location>
</feature>
<evidence type="ECO:0000256" key="4">
    <source>
        <dbReference type="ARBA" id="ARBA00023155"/>
    </source>
</evidence>
<feature type="compositionally biased region" description="Basic and acidic residues" evidence="7">
    <location>
        <begin position="38"/>
        <end position="47"/>
    </location>
</feature>
<comment type="subcellular location">
    <subcellularLocation>
        <location evidence="1 6">Nucleus</location>
    </subcellularLocation>
</comment>
<evidence type="ECO:0000313" key="10">
    <source>
        <dbReference type="Proteomes" id="UP000699462"/>
    </source>
</evidence>
<feature type="DNA-binding region" description="Homeobox" evidence="6">
    <location>
        <begin position="459"/>
        <end position="521"/>
    </location>
</feature>
<feature type="region of interest" description="Disordered" evidence="7">
    <location>
        <begin position="1"/>
        <end position="75"/>
    </location>
</feature>
<feature type="compositionally biased region" description="Polar residues" evidence="7">
    <location>
        <begin position="446"/>
        <end position="459"/>
    </location>
</feature>
<dbReference type="InterPro" id="IPR001356">
    <property type="entry name" value="HD"/>
</dbReference>
<keyword evidence="5 6" id="KW-0539">Nucleus</keyword>
<dbReference type="GO" id="GO:0000978">
    <property type="term" value="F:RNA polymerase II cis-regulatory region sequence-specific DNA binding"/>
    <property type="evidence" value="ECO:0007669"/>
    <property type="project" value="TreeGrafter"/>
</dbReference>
<dbReference type="PROSITE" id="PS00027">
    <property type="entry name" value="HOMEOBOX_1"/>
    <property type="match status" value="1"/>
</dbReference>
<sequence length="745" mass="83134">MNKPPSVSSSSDSHPKGSSFEMSADSSSHVLDETVEINEDRPSKDSVKTVQEWAYSNNKRPINQQPSSGLSDKVKTPTTYFDASSLIDSTANVLPHNSYSHQNVHHDISAHNKNSPIKTFVSGLTTNDALDPRSMTVLPVSDEVHQHTQKYSSFHLVNTKPNDVPRSAPEFPDNTLPPNQVEIVGVHRTTQESETSGQASDVSVHRAVVRTPNSLDPNSIRIANAQCTSKKEPFVHCTTVTTMSCDELWPRDQPSQTYNLSFHHSTTPASRQRMNTVLAASFHRVDGETVDEFCSIDRKKPTDCDVYTSSVPLRVLCGSPDDILSPEMLPFGCKQRSQSQMPGPNSEFIPEPSMEYFSRPELARFAQTERLMEVYNTTEASVYQNRLFNPGPNHGPSLIPTQLFTAPSVPPTNPYVADSSYAKTGIDGLSCPNNISSPWDTSLGSISFRPHTNQPTDLNTARRRNATRESTATLKAWLQEHIKNPYPTKGEKIMLAIITKMTLTQVSTWFANARRRLKKENKMTWTPKHRGEDVNEDGEAGSEEEFSTLEEESNVVPADATKQEQACCKTKLVSFCPSIDHDIESSDGVLSTIQPDHEMLQCRAECETLSSKHKRLFQNEVNLSCPEFEGRQGESIRNHKLCASRLTSEPFDSHTAKVRLVETDSAQSDEETTEKSVYHTKQEKYSKPNSMDSIQGISRIHTPESMYCAKPVVSDNPVIRNNWMVGGRSQFPCLSPRFLNSELIL</sequence>
<dbReference type="Proteomes" id="UP000699462">
    <property type="component" value="Unassembled WGS sequence"/>
</dbReference>
<comment type="caution">
    <text evidence="9">The sequence shown here is derived from an EMBL/GenBank/DDBJ whole genome shotgun (WGS) entry which is preliminary data.</text>
</comment>
<dbReference type="InterPro" id="IPR009057">
    <property type="entry name" value="Homeodomain-like_sf"/>
</dbReference>
<feature type="compositionally biased region" description="Acidic residues" evidence="7">
    <location>
        <begin position="534"/>
        <end position="553"/>
    </location>
</feature>
<dbReference type="CDD" id="cd00086">
    <property type="entry name" value="homeodomain"/>
    <property type="match status" value="1"/>
</dbReference>
<evidence type="ECO:0000256" key="6">
    <source>
        <dbReference type="PROSITE-ProRule" id="PRU00108"/>
    </source>
</evidence>
<reference evidence="9 10" key="1">
    <citation type="submission" date="2019-07" db="EMBL/GenBank/DDBJ databases">
        <title>Annotation for the trematode Paragonimus westermani.</title>
        <authorList>
            <person name="Choi Y.-J."/>
        </authorList>
    </citation>
    <scope>NUCLEOTIDE SEQUENCE [LARGE SCALE GENOMIC DNA]</scope>
    <source>
        <strain evidence="9">180907_Pwestermani</strain>
    </source>
</reference>